<reference evidence="2 3" key="1">
    <citation type="submission" date="2017-02" db="EMBL/GenBank/DDBJ databases">
        <authorList>
            <person name="Peterson S.W."/>
        </authorList>
    </citation>
    <scope>NUCLEOTIDE SEQUENCE [LARGE SCALE GENOMIC DNA]</scope>
    <source>
        <strain evidence="2 3">ATCC BAA-1030</strain>
    </source>
</reference>
<feature type="transmembrane region" description="Helical" evidence="1">
    <location>
        <begin position="187"/>
        <end position="208"/>
    </location>
</feature>
<evidence type="ECO:0000256" key="1">
    <source>
        <dbReference type="SAM" id="Phobius"/>
    </source>
</evidence>
<dbReference type="Proteomes" id="UP000190328">
    <property type="component" value="Unassembled WGS sequence"/>
</dbReference>
<dbReference type="STRING" id="263852.SAMN02745116_00365"/>
<evidence type="ECO:0000313" key="2">
    <source>
        <dbReference type="EMBL" id="SJZ45428.1"/>
    </source>
</evidence>
<protein>
    <recommendedName>
        <fullName evidence="4">TrbL/VirB6 plasmid conjugal transfer protein</fullName>
    </recommendedName>
</protein>
<accession>A0A1T4KSW4</accession>
<dbReference type="RefSeq" id="WP_078806330.1">
    <property type="nucleotide sequence ID" value="NZ_FUXI01000003.1"/>
</dbReference>
<feature type="transmembrane region" description="Helical" evidence="1">
    <location>
        <begin position="228"/>
        <end position="250"/>
    </location>
</feature>
<feature type="transmembrane region" description="Helical" evidence="1">
    <location>
        <begin position="76"/>
        <end position="98"/>
    </location>
</feature>
<keyword evidence="1" id="KW-0812">Transmembrane</keyword>
<keyword evidence="1" id="KW-1133">Transmembrane helix</keyword>
<gene>
    <name evidence="2" type="ORF">SAMN02745116_00365</name>
</gene>
<keyword evidence="3" id="KW-1185">Reference proteome</keyword>
<name>A0A1T4KSW4_9ENTE</name>
<keyword evidence="1" id="KW-0472">Membrane</keyword>
<evidence type="ECO:0000313" key="3">
    <source>
        <dbReference type="Proteomes" id="UP000190328"/>
    </source>
</evidence>
<sequence length="263" mass="28860">MKNPTNGSLAQTFQTLEEYNPALNAGVEKVALVLQTMALFFLIVLFIIELQNYAKKLNSDDGGLTMEIVTSIGMRYLVAFLMVMASGEILDFIMWLAIQASKWVSSVLPEGTYNMTVPGIKGKVGFFEKPIVFLFSAIAQLAVWTNSYIATIIIFLRAIQLFIFKALAPIFVVFVMSEELKSIGIGFLKQFSAYALQGVVLVLLMGIYPALMQNDFLAGDVATGMDAWLTNIGVFFLIFLKALVVLVLIIGSQNLAKRLIGGG</sequence>
<dbReference type="OrthoDB" id="2215210at2"/>
<dbReference type="EMBL" id="FUXI01000003">
    <property type="protein sequence ID" value="SJZ45428.1"/>
    <property type="molecule type" value="Genomic_DNA"/>
</dbReference>
<proteinExistence type="predicted"/>
<evidence type="ECO:0008006" key="4">
    <source>
        <dbReference type="Google" id="ProtNLM"/>
    </source>
</evidence>
<feature type="transmembrane region" description="Helical" evidence="1">
    <location>
        <begin position="30"/>
        <end position="48"/>
    </location>
</feature>
<organism evidence="2 3">
    <name type="scientific">Pilibacter termitis</name>
    <dbReference type="NCBI Taxonomy" id="263852"/>
    <lineage>
        <taxon>Bacteria</taxon>
        <taxon>Bacillati</taxon>
        <taxon>Bacillota</taxon>
        <taxon>Bacilli</taxon>
        <taxon>Lactobacillales</taxon>
        <taxon>Enterococcaceae</taxon>
        <taxon>Pilibacter</taxon>
    </lineage>
</organism>
<dbReference type="AlphaFoldDB" id="A0A1T4KSW4"/>